<evidence type="ECO:0000313" key="7">
    <source>
        <dbReference type="EMBL" id="PCH44697.1"/>
    </source>
</evidence>
<keyword evidence="3" id="KW-0862">Zinc</keyword>
<dbReference type="AlphaFoldDB" id="A0A2H3K8A8"/>
<feature type="domain" description="RING-type" evidence="6">
    <location>
        <begin position="600"/>
        <end position="639"/>
    </location>
</feature>
<accession>A0A2H3K8A8</accession>
<dbReference type="GO" id="GO:0008270">
    <property type="term" value="F:zinc ion binding"/>
    <property type="evidence" value="ECO:0007669"/>
    <property type="project" value="UniProtKB-KW"/>
</dbReference>
<feature type="compositionally biased region" description="Low complexity" evidence="5">
    <location>
        <begin position="496"/>
        <end position="517"/>
    </location>
</feature>
<dbReference type="STRING" id="742152.A0A2H3K8A8"/>
<evidence type="ECO:0000256" key="3">
    <source>
        <dbReference type="ARBA" id="ARBA00022833"/>
    </source>
</evidence>
<feature type="compositionally biased region" description="Low complexity" evidence="5">
    <location>
        <begin position="398"/>
        <end position="415"/>
    </location>
</feature>
<dbReference type="PANTHER" id="PTHR23041">
    <property type="entry name" value="RING FINGER DOMAIN-CONTAINING"/>
    <property type="match status" value="1"/>
</dbReference>
<dbReference type="Gene3D" id="3.30.40.10">
    <property type="entry name" value="Zinc/RING finger domain, C3HC4 (zinc finger)"/>
    <property type="match status" value="1"/>
</dbReference>
<dbReference type="Pfam" id="PF13923">
    <property type="entry name" value="zf-C3HC4_2"/>
    <property type="match status" value="1"/>
</dbReference>
<dbReference type="Gene3D" id="3.30.160.60">
    <property type="entry name" value="Classic Zinc Finger"/>
    <property type="match status" value="1"/>
</dbReference>
<dbReference type="SMART" id="SM00184">
    <property type="entry name" value="RING"/>
    <property type="match status" value="1"/>
</dbReference>
<keyword evidence="8" id="KW-1185">Reference proteome</keyword>
<dbReference type="InterPro" id="IPR047134">
    <property type="entry name" value="RNF4"/>
</dbReference>
<reference evidence="7 8" key="1">
    <citation type="journal article" date="2012" name="Science">
        <title>The Paleozoic origin of enzymatic lignin decomposition reconstructed from 31 fungal genomes.</title>
        <authorList>
            <person name="Floudas D."/>
            <person name="Binder M."/>
            <person name="Riley R."/>
            <person name="Barry K."/>
            <person name="Blanchette R.A."/>
            <person name="Henrissat B."/>
            <person name="Martinez A.T."/>
            <person name="Otillar R."/>
            <person name="Spatafora J.W."/>
            <person name="Yadav J.S."/>
            <person name="Aerts A."/>
            <person name="Benoit I."/>
            <person name="Boyd A."/>
            <person name="Carlson A."/>
            <person name="Copeland A."/>
            <person name="Coutinho P.M."/>
            <person name="de Vries R.P."/>
            <person name="Ferreira P."/>
            <person name="Findley K."/>
            <person name="Foster B."/>
            <person name="Gaskell J."/>
            <person name="Glotzer D."/>
            <person name="Gorecki P."/>
            <person name="Heitman J."/>
            <person name="Hesse C."/>
            <person name="Hori C."/>
            <person name="Igarashi K."/>
            <person name="Jurgens J.A."/>
            <person name="Kallen N."/>
            <person name="Kersten P."/>
            <person name="Kohler A."/>
            <person name="Kuees U."/>
            <person name="Kumar T.K.A."/>
            <person name="Kuo A."/>
            <person name="LaButti K."/>
            <person name="Larrondo L.F."/>
            <person name="Lindquist E."/>
            <person name="Ling A."/>
            <person name="Lombard V."/>
            <person name="Lucas S."/>
            <person name="Lundell T."/>
            <person name="Martin R."/>
            <person name="McLaughlin D.J."/>
            <person name="Morgenstern I."/>
            <person name="Morin E."/>
            <person name="Murat C."/>
            <person name="Nagy L.G."/>
            <person name="Nolan M."/>
            <person name="Ohm R.A."/>
            <person name="Patyshakuliyeva A."/>
            <person name="Rokas A."/>
            <person name="Ruiz-Duenas F.J."/>
            <person name="Sabat G."/>
            <person name="Salamov A."/>
            <person name="Samejima M."/>
            <person name="Schmutz J."/>
            <person name="Slot J.C."/>
            <person name="St John F."/>
            <person name="Stenlid J."/>
            <person name="Sun H."/>
            <person name="Sun S."/>
            <person name="Syed K."/>
            <person name="Tsang A."/>
            <person name="Wiebenga A."/>
            <person name="Young D."/>
            <person name="Pisabarro A."/>
            <person name="Eastwood D.C."/>
            <person name="Martin F."/>
            <person name="Cullen D."/>
            <person name="Grigoriev I.V."/>
            <person name="Hibbett D.S."/>
        </authorList>
    </citation>
    <scope>NUCLEOTIDE SEQUENCE [LARGE SCALE GENOMIC DNA]</scope>
    <source>
        <strain evidence="7 8">MD-104</strain>
    </source>
</reference>
<evidence type="ECO:0000313" key="8">
    <source>
        <dbReference type="Proteomes" id="UP000218811"/>
    </source>
</evidence>
<evidence type="ECO:0000259" key="6">
    <source>
        <dbReference type="PROSITE" id="PS50089"/>
    </source>
</evidence>
<evidence type="ECO:0000256" key="5">
    <source>
        <dbReference type="SAM" id="MobiDB-lite"/>
    </source>
</evidence>
<feature type="compositionally biased region" description="Polar residues" evidence="5">
    <location>
        <begin position="387"/>
        <end position="397"/>
    </location>
</feature>
<gene>
    <name evidence="7" type="ORF">WOLCODRAFT_145119</name>
</gene>
<feature type="compositionally biased region" description="Polar residues" evidence="5">
    <location>
        <begin position="457"/>
        <end position="487"/>
    </location>
</feature>
<dbReference type="Proteomes" id="UP000218811">
    <property type="component" value="Unassembled WGS sequence"/>
</dbReference>
<dbReference type="PROSITE" id="PS00028">
    <property type="entry name" value="ZINC_FINGER_C2H2_1"/>
    <property type="match status" value="2"/>
</dbReference>
<name>A0A2H3K8A8_WOLCO</name>
<dbReference type="SMART" id="SM00355">
    <property type="entry name" value="ZnF_C2H2"/>
    <property type="match status" value="5"/>
</dbReference>
<dbReference type="PROSITE" id="PS00518">
    <property type="entry name" value="ZF_RING_1"/>
    <property type="match status" value="1"/>
</dbReference>
<dbReference type="PROSITE" id="PS50089">
    <property type="entry name" value="ZF_RING_2"/>
    <property type="match status" value="1"/>
</dbReference>
<evidence type="ECO:0000256" key="2">
    <source>
        <dbReference type="ARBA" id="ARBA00022771"/>
    </source>
</evidence>
<keyword evidence="1" id="KW-0479">Metal-binding</keyword>
<evidence type="ECO:0000256" key="1">
    <source>
        <dbReference type="ARBA" id="ARBA00022723"/>
    </source>
</evidence>
<dbReference type="InterPro" id="IPR001841">
    <property type="entry name" value="Znf_RING"/>
</dbReference>
<dbReference type="SUPFAM" id="SSF57850">
    <property type="entry name" value="RING/U-box"/>
    <property type="match status" value="1"/>
</dbReference>
<protein>
    <recommendedName>
        <fullName evidence="6">RING-type domain-containing protein</fullName>
    </recommendedName>
</protein>
<dbReference type="InterPro" id="IPR017907">
    <property type="entry name" value="Znf_RING_CS"/>
</dbReference>
<keyword evidence="2 4" id="KW-0863">Zinc-finger</keyword>
<organism evidence="7 8">
    <name type="scientific">Wolfiporia cocos (strain MD-104)</name>
    <name type="common">Brown rot fungus</name>
    <dbReference type="NCBI Taxonomy" id="742152"/>
    <lineage>
        <taxon>Eukaryota</taxon>
        <taxon>Fungi</taxon>
        <taxon>Dikarya</taxon>
        <taxon>Basidiomycota</taxon>
        <taxon>Agaricomycotina</taxon>
        <taxon>Agaricomycetes</taxon>
        <taxon>Polyporales</taxon>
        <taxon>Phaeolaceae</taxon>
        <taxon>Wolfiporia</taxon>
    </lineage>
</organism>
<dbReference type="EMBL" id="KB468168">
    <property type="protein sequence ID" value="PCH44697.1"/>
    <property type="molecule type" value="Genomic_DNA"/>
</dbReference>
<feature type="region of interest" description="Disordered" evidence="5">
    <location>
        <begin position="379"/>
        <end position="415"/>
    </location>
</feature>
<feature type="compositionally biased region" description="Low complexity" evidence="5">
    <location>
        <begin position="435"/>
        <end position="449"/>
    </location>
</feature>
<dbReference type="OMA" id="RIHFLTH"/>
<dbReference type="OrthoDB" id="6333297at2759"/>
<feature type="compositionally biased region" description="Polar residues" evidence="5">
    <location>
        <begin position="542"/>
        <end position="564"/>
    </location>
</feature>
<proteinExistence type="predicted"/>
<dbReference type="PANTHER" id="PTHR23041:SF78">
    <property type="entry name" value="E3 UBIQUITIN-PROTEIN LIGASE RNF4"/>
    <property type="match status" value="1"/>
</dbReference>
<feature type="region of interest" description="Disordered" evidence="5">
    <location>
        <begin position="432"/>
        <end position="592"/>
    </location>
</feature>
<dbReference type="InterPro" id="IPR013087">
    <property type="entry name" value="Znf_C2H2_type"/>
</dbReference>
<dbReference type="InterPro" id="IPR013083">
    <property type="entry name" value="Znf_RING/FYVE/PHD"/>
</dbReference>
<evidence type="ECO:0000256" key="4">
    <source>
        <dbReference type="PROSITE-ProRule" id="PRU00175"/>
    </source>
</evidence>
<sequence length="647" mass="70000">MSTVELLAKASFVIETGRYNSTCELCRGRSGMENFKIYALFNILRANTRESATTGAETRGSHLFLSRKRACWAAYPVHASLRAHTIPWNGLAILAPLQSALLSQWSPISWRIHQGHTLALCRSTKTSSDCCNLDVVLWPADGLARSLQPVCNVSFWTDESRHQHYFTSSSHPKCDPCMKGFQDQLDLDAHNSLAHAPAKVKCNPCGKLFTPAELQQHYNSSPAHPNCIVCETGFETNALHKQHITTAHPDSRCSVCARLFRDKAALQDHFNGSSMHPSCAICEIGFLDDAACDEHMVTAHPPRKPETPPAPPMILQEDEKPSPLEHTFAPSLITQSEVRSLPASPLFRPSSAASAHSEDVTLATPSSIASELVSDNYSMPHVPRTASEPSMFSTSSLDPASDSPTSSHSPSPAVSQRTLDFVSVHATVATRPESVRSLSSMSVRSISGSDAMREQSHTSNVPTPSATPKVASSTLPSAYSGVSSGRRTPQMPSPPRSGRQSSSSSVRPSSALSVRPSTPRTQGVKEDPEAAAQTPISRPASVASQIPSRNSELALSVPSSTVSTESDETAQEDATRNAARQVQQSTPTTLPPSKAISWHCRICLKDPCDQPTATMCGHVFCNSCIIKELTENMQCPVCKKVMLLRLY</sequence>
<feature type="compositionally biased region" description="Polar residues" evidence="5">
    <location>
        <begin position="578"/>
        <end position="588"/>
    </location>
</feature>